<dbReference type="CDD" id="cd07389">
    <property type="entry name" value="MPP_PhoD"/>
    <property type="match status" value="1"/>
</dbReference>
<dbReference type="InterPro" id="IPR038607">
    <property type="entry name" value="PhoD-like_sf"/>
</dbReference>
<reference evidence="3 4" key="1">
    <citation type="submission" date="2018-09" db="EMBL/GenBank/DDBJ databases">
        <title>Genome sequencing of Nocardioides immobilis CCTCC AB 2017083 for comparison to Nocardioides silvaticus.</title>
        <authorList>
            <person name="Li C."/>
            <person name="Wang G."/>
        </authorList>
    </citation>
    <scope>NUCLEOTIDE SEQUENCE [LARGE SCALE GENOMIC DNA]</scope>
    <source>
        <strain evidence="3 4">CCTCC AB 2017083</strain>
    </source>
</reference>
<sequence length="537" mass="58246">MTSDLSDSPQPALRASRRGLLGGAALTVGAAGLALPSRALGAPSPAFGSASLISRGRPALTHGVQSGDVRVGAATLWARADRPSRLIAEISRDARFRDVRPVRGPVVTPDTDLTGEIHLFRLPDGIDLHYRIRAVSLDDSHRAGEPVVGRLRTAPRPNDDVRFLWSGDIAGQGWGVNPEYGGFRVADAMRARRPDFFLCSGDNIYADGPVQASVPLPDGSTWHNLVIPEKTKVAETLEEYRGQYKYNLMADNWRAFLAETSQVVQWDDHEVTNNWYPGEILADARYTEKSVDVLAARAGRAFHEFLPVAPISPDDEGRVYRVIHHGPHLDLFVLDMRAHKNPNTGNREPVADGGVLGNRQTEWLIGELRKSRATWKVIAADLPLALVVPDGSAAQEGIAQGDNGAPLGRELDIARVLTALSRLRIRNHVWLTADVHYTAAHHYSPDRAAYQDFDPFWEFVSGPVNAVVANAPNALDGTFGPRAEFVAVAPTAGTGPASGHQYFGEVEISGETRQLTVSLRGLDGAALWSTTLDPGPR</sequence>
<name>A0A417XWD0_9ACTN</name>
<evidence type="ECO:0000313" key="3">
    <source>
        <dbReference type="EMBL" id="RHW24570.1"/>
    </source>
</evidence>
<dbReference type="AlphaFoldDB" id="A0A417XWD0"/>
<dbReference type="InterPro" id="IPR032093">
    <property type="entry name" value="PhoD_N"/>
</dbReference>
<protein>
    <submittedName>
        <fullName evidence="3">Alkaline phosphatase</fullName>
    </submittedName>
</protein>
<dbReference type="Proteomes" id="UP000283644">
    <property type="component" value="Unassembled WGS sequence"/>
</dbReference>
<dbReference type="Gene3D" id="2.60.40.380">
    <property type="entry name" value="Purple acid phosphatase-like, N-terminal"/>
    <property type="match status" value="1"/>
</dbReference>
<feature type="domain" description="PhoD-like phosphatase metallophosphatase" evidence="1">
    <location>
        <begin position="169"/>
        <end position="518"/>
    </location>
</feature>
<gene>
    <name evidence="3" type="ORF">D0Z08_23930</name>
</gene>
<dbReference type="Pfam" id="PF16655">
    <property type="entry name" value="PhoD_N"/>
    <property type="match status" value="1"/>
</dbReference>
<dbReference type="Gene3D" id="3.60.21.70">
    <property type="entry name" value="PhoD-like phosphatase"/>
    <property type="match status" value="1"/>
</dbReference>
<dbReference type="OrthoDB" id="3497025at2"/>
<dbReference type="EMBL" id="QXGH01000031">
    <property type="protein sequence ID" value="RHW24570.1"/>
    <property type="molecule type" value="Genomic_DNA"/>
</dbReference>
<dbReference type="InterPro" id="IPR052900">
    <property type="entry name" value="Phospholipid_Metab_Enz"/>
</dbReference>
<evidence type="ECO:0000259" key="1">
    <source>
        <dbReference type="Pfam" id="PF09423"/>
    </source>
</evidence>
<dbReference type="PANTHER" id="PTHR43606">
    <property type="entry name" value="PHOSPHATASE, PUTATIVE (AFU_ORTHOLOGUE AFUA_6G08710)-RELATED"/>
    <property type="match status" value="1"/>
</dbReference>
<keyword evidence="4" id="KW-1185">Reference proteome</keyword>
<comment type="caution">
    <text evidence="3">The sequence shown here is derived from an EMBL/GenBank/DDBJ whole genome shotgun (WGS) entry which is preliminary data.</text>
</comment>
<dbReference type="RefSeq" id="WP_118927799.1">
    <property type="nucleotide sequence ID" value="NZ_QXGH01000031.1"/>
</dbReference>
<dbReference type="InterPro" id="IPR006311">
    <property type="entry name" value="TAT_signal"/>
</dbReference>
<accession>A0A417XWD0</accession>
<dbReference type="InterPro" id="IPR018946">
    <property type="entry name" value="PhoD-like_MPP"/>
</dbReference>
<evidence type="ECO:0000259" key="2">
    <source>
        <dbReference type="Pfam" id="PF16655"/>
    </source>
</evidence>
<dbReference type="PROSITE" id="PS51318">
    <property type="entry name" value="TAT"/>
    <property type="match status" value="1"/>
</dbReference>
<dbReference type="PANTHER" id="PTHR43606:SF1">
    <property type="entry name" value="PHOD-LIKE PHOSPHATASE METALLOPHOSPHATASE DOMAIN-CONTAINING PROTEIN"/>
    <property type="match status" value="1"/>
</dbReference>
<dbReference type="InterPro" id="IPR029052">
    <property type="entry name" value="Metallo-depent_PP-like"/>
</dbReference>
<dbReference type="Pfam" id="PF09423">
    <property type="entry name" value="PhoD"/>
    <property type="match status" value="1"/>
</dbReference>
<feature type="domain" description="Phospholipase D N-terminal" evidence="2">
    <location>
        <begin position="62"/>
        <end position="153"/>
    </location>
</feature>
<proteinExistence type="predicted"/>
<dbReference type="SUPFAM" id="SSF56300">
    <property type="entry name" value="Metallo-dependent phosphatases"/>
    <property type="match status" value="1"/>
</dbReference>
<evidence type="ECO:0000313" key="4">
    <source>
        <dbReference type="Proteomes" id="UP000283644"/>
    </source>
</evidence>
<organism evidence="3 4">
    <name type="scientific">Nocardioides immobilis</name>
    <dbReference type="NCBI Taxonomy" id="2049295"/>
    <lineage>
        <taxon>Bacteria</taxon>
        <taxon>Bacillati</taxon>
        <taxon>Actinomycetota</taxon>
        <taxon>Actinomycetes</taxon>
        <taxon>Propionibacteriales</taxon>
        <taxon>Nocardioidaceae</taxon>
        <taxon>Nocardioides</taxon>
    </lineage>
</organism>